<dbReference type="InterPro" id="IPR041243">
    <property type="entry name" value="STI1/HOP_DP"/>
</dbReference>
<dbReference type="InterPro" id="IPR006636">
    <property type="entry name" value="STI1_HS-bd"/>
</dbReference>
<dbReference type="Pfam" id="PF17830">
    <property type="entry name" value="STI1-HOP_DP"/>
    <property type="match status" value="2"/>
</dbReference>
<feature type="compositionally biased region" description="Acidic residues" evidence="8">
    <location>
        <begin position="218"/>
        <end position="229"/>
    </location>
</feature>
<dbReference type="SUPFAM" id="SSF48452">
    <property type="entry name" value="TPR-like"/>
    <property type="match status" value="3"/>
</dbReference>
<dbReference type="FunFam" id="1.10.260.100:FF:000002">
    <property type="entry name" value="Stress-induced-phosphoprotein 1 (Hsp70/Hsp90-organizing)"/>
    <property type="match status" value="1"/>
</dbReference>
<dbReference type="PANTHER" id="PTHR22904">
    <property type="entry name" value="TPR REPEAT CONTAINING PROTEIN"/>
    <property type="match status" value="1"/>
</dbReference>
<sequence>MAEDLQKKVAELKDQGNRALTSGNTQEAIRLYGEAIKIDPTNHVLYSNRSAALAKASNYELALVDAEKTVELKPDWVKGFSRKGTALSFLGRHEEAKMAYEEGLKLDPENQQLKDGVKDAQAHLTGPAGSQPIGGNPFAAPGIMKRIETDPRTKGFLAQPDYMEKLKQLQQNPQALGNHLQDPRIMTTLSVLLGVDLQQAREEDMDQRSSPPAKDEPEPMEEEEEEELTDAQKEAKEEKKKGNEAYKKKDFETAIQHYDKAIELDADDITFLTNKAAVYFEMDRLEDCIKESEKAIERGREVRSDFKLIAKAFFRIGQAYFKQENYKDAITYYNKSLTEHRTPEALKKCQEAEKLRKEREENAYVDPEKAEEEKALGNDLFQKGDFPNAVKHYSEAIRRNPGDAKLYSNRAACYTKLAAWELGLKDCDECVRLDPKFLKGYLRKGAILQAMKQWGRAQDVYSKALDIDPNHQEANEGYKKCLQTMSQDPEEIKKRAMADPEVQNIMSDPAMRVILDQMQNEPGALNDHLQNPEIRAKIQKLMESGLIQIR</sequence>
<dbReference type="SMART" id="SM00727">
    <property type="entry name" value="STI1"/>
    <property type="match status" value="2"/>
</dbReference>
<feature type="region of interest" description="Disordered" evidence="8">
    <location>
        <begin position="200"/>
        <end position="243"/>
    </location>
</feature>
<dbReference type="Pfam" id="PF13181">
    <property type="entry name" value="TPR_8"/>
    <property type="match status" value="3"/>
</dbReference>
<dbReference type="Pfam" id="PF13424">
    <property type="entry name" value="TPR_12"/>
    <property type="match status" value="1"/>
</dbReference>
<evidence type="ECO:0000259" key="9">
    <source>
        <dbReference type="SMART" id="SM00727"/>
    </source>
</evidence>
<keyword evidence="1" id="KW-0963">Cytoplasm</keyword>
<dbReference type="FunFam" id="1.10.260.100:FF:000004">
    <property type="entry name" value="Putative stress-induced-phosphoprotein 1"/>
    <property type="match status" value="1"/>
</dbReference>
<evidence type="ECO:0000256" key="4">
    <source>
        <dbReference type="ARBA" id="ARBA00024190"/>
    </source>
</evidence>
<gene>
    <name evidence="10" type="primary">STIP1</name>
    <name evidence="10" type="ORF">BLAG_LOCUS26437</name>
</gene>
<feature type="repeat" description="TPR" evidence="7">
    <location>
        <begin position="9"/>
        <end position="42"/>
    </location>
</feature>
<dbReference type="PANTHER" id="PTHR22904:SF523">
    <property type="entry name" value="STRESS-INDUCED-PHOSPHOPROTEIN 1"/>
    <property type="match status" value="1"/>
</dbReference>
<dbReference type="EMBL" id="CAKMNS010000454">
    <property type="protein sequence ID" value="CAH1277732.1"/>
    <property type="molecule type" value="Genomic_DNA"/>
</dbReference>
<evidence type="ECO:0000256" key="5">
    <source>
        <dbReference type="ARBA" id="ARBA00026193"/>
    </source>
</evidence>
<feature type="repeat" description="TPR" evidence="7">
    <location>
        <begin position="235"/>
        <end position="268"/>
    </location>
</feature>
<evidence type="ECO:0000256" key="2">
    <source>
        <dbReference type="ARBA" id="ARBA00022737"/>
    </source>
</evidence>
<evidence type="ECO:0000256" key="8">
    <source>
        <dbReference type="SAM" id="MobiDB-lite"/>
    </source>
</evidence>
<dbReference type="SMART" id="SM00028">
    <property type="entry name" value="TPR"/>
    <property type="match status" value="9"/>
</dbReference>
<dbReference type="Gene3D" id="1.10.260.100">
    <property type="match status" value="2"/>
</dbReference>
<feature type="compositionally biased region" description="Basic and acidic residues" evidence="8">
    <location>
        <begin position="230"/>
        <end position="243"/>
    </location>
</feature>
<dbReference type="InterPro" id="IPR011990">
    <property type="entry name" value="TPR-like_helical_dom_sf"/>
</dbReference>
<dbReference type="PROSITE" id="PS50005">
    <property type="entry name" value="TPR"/>
    <property type="match status" value="6"/>
</dbReference>
<dbReference type="GO" id="GO:0051879">
    <property type="term" value="F:Hsp90 protein binding"/>
    <property type="evidence" value="ECO:0007669"/>
    <property type="project" value="TreeGrafter"/>
</dbReference>
<evidence type="ECO:0000256" key="3">
    <source>
        <dbReference type="ARBA" id="ARBA00022803"/>
    </source>
</evidence>
<keyword evidence="11" id="KW-1185">Reference proteome</keyword>
<accession>A0A8S4MPR4</accession>
<evidence type="ECO:0000256" key="6">
    <source>
        <dbReference type="ARBA" id="ARBA00045590"/>
    </source>
</evidence>
<keyword evidence="3 7" id="KW-0802">TPR repeat</keyword>
<dbReference type="OrthoDB" id="2423701at2759"/>
<evidence type="ECO:0000256" key="7">
    <source>
        <dbReference type="PROSITE-ProRule" id="PRU00339"/>
    </source>
</evidence>
<proteinExistence type="predicted"/>
<evidence type="ECO:0000256" key="1">
    <source>
        <dbReference type="ARBA" id="ARBA00022490"/>
    </source>
</evidence>
<comment type="caution">
    <text evidence="10">The sequence shown here is derived from an EMBL/GenBank/DDBJ whole genome shotgun (WGS) entry which is preliminary data.</text>
</comment>
<dbReference type="FunFam" id="1.25.40.10:FF:000020">
    <property type="entry name" value="Stress-induced phosphoprotein 1"/>
    <property type="match status" value="1"/>
</dbReference>
<feature type="repeat" description="TPR" evidence="7">
    <location>
        <begin position="438"/>
        <end position="471"/>
    </location>
</feature>
<dbReference type="Pfam" id="PF13414">
    <property type="entry name" value="TPR_11"/>
    <property type="match status" value="1"/>
</dbReference>
<dbReference type="InterPro" id="IPR019734">
    <property type="entry name" value="TPR_rpt"/>
</dbReference>
<feature type="repeat" description="TPR" evidence="7">
    <location>
        <begin position="77"/>
        <end position="110"/>
    </location>
</feature>
<feature type="repeat" description="TPR" evidence="7">
    <location>
        <begin position="370"/>
        <end position="403"/>
    </location>
</feature>
<dbReference type="Proteomes" id="UP000838412">
    <property type="component" value="Unassembled WGS sequence"/>
</dbReference>
<comment type="subcellular location">
    <subcellularLocation>
        <location evidence="4">Dynein axonemal particle</location>
    </subcellularLocation>
</comment>
<keyword evidence="2" id="KW-0677">Repeat</keyword>
<evidence type="ECO:0000313" key="10">
    <source>
        <dbReference type="EMBL" id="CAH1277732.1"/>
    </source>
</evidence>
<dbReference type="FunFam" id="1.25.40.10:FF:000027">
    <property type="entry name" value="stress-induced-phosphoprotein 1 isoform X1"/>
    <property type="match status" value="1"/>
</dbReference>
<dbReference type="Gene3D" id="1.25.40.10">
    <property type="entry name" value="Tetratricopeptide repeat domain"/>
    <property type="match status" value="3"/>
</dbReference>
<feature type="repeat" description="TPR" evidence="7">
    <location>
        <begin position="310"/>
        <end position="343"/>
    </location>
</feature>
<dbReference type="GO" id="GO:0120293">
    <property type="term" value="C:dynein axonemal particle"/>
    <property type="evidence" value="ECO:0007669"/>
    <property type="project" value="UniProtKB-SubCell"/>
</dbReference>
<organism evidence="10 11">
    <name type="scientific">Branchiostoma lanceolatum</name>
    <name type="common">Common lancelet</name>
    <name type="synonym">Amphioxus lanceolatum</name>
    <dbReference type="NCBI Taxonomy" id="7740"/>
    <lineage>
        <taxon>Eukaryota</taxon>
        <taxon>Metazoa</taxon>
        <taxon>Chordata</taxon>
        <taxon>Cephalochordata</taxon>
        <taxon>Leptocardii</taxon>
        <taxon>Amphioxiformes</taxon>
        <taxon>Branchiostomatidae</taxon>
        <taxon>Branchiostoma</taxon>
    </lineage>
</organism>
<name>A0A8S4MPR4_BRALA</name>
<comment type="function">
    <text evidence="6">Acts as a co-chaperone for HSP90AA1. Mediates the association of the molecular chaperones HSPA8/HSC70 and HSP90.</text>
</comment>
<evidence type="ECO:0000313" key="11">
    <source>
        <dbReference type="Proteomes" id="UP000838412"/>
    </source>
</evidence>
<dbReference type="AlphaFoldDB" id="A0A8S4MPR4"/>
<reference evidence="10" key="1">
    <citation type="submission" date="2022-01" db="EMBL/GenBank/DDBJ databases">
        <authorList>
            <person name="Braso-Vives M."/>
        </authorList>
    </citation>
    <scope>NUCLEOTIDE SEQUENCE</scope>
</reference>
<dbReference type="PROSITE" id="PS50293">
    <property type="entry name" value="TPR_REGION"/>
    <property type="match status" value="1"/>
</dbReference>
<dbReference type="FunFam" id="1.25.40.10:FF:000010">
    <property type="entry name" value="Stress-induced phosphoprotein 1"/>
    <property type="match status" value="1"/>
</dbReference>
<feature type="domain" description="STI1" evidence="9">
    <location>
        <begin position="140"/>
        <end position="179"/>
    </location>
</feature>
<feature type="domain" description="STI1" evidence="9">
    <location>
        <begin position="499"/>
        <end position="538"/>
    </location>
</feature>
<protein>
    <recommendedName>
        <fullName evidence="5">Stress-induced-phosphoprotein 1</fullName>
    </recommendedName>
</protein>